<feature type="repeat" description="PPR" evidence="2">
    <location>
        <begin position="338"/>
        <end position="368"/>
    </location>
</feature>
<dbReference type="NCBIfam" id="TIGR00756">
    <property type="entry name" value="PPR"/>
    <property type="match status" value="1"/>
</dbReference>
<protein>
    <recommendedName>
        <fullName evidence="6">Pentatricopeptide repeat (PPR) superfamily protein</fullName>
    </recommendedName>
</protein>
<name>A0A7J0GXL6_9ERIC</name>
<dbReference type="Pfam" id="PF12854">
    <property type="entry name" value="PPR_1"/>
    <property type="match status" value="1"/>
</dbReference>
<evidence type="ECO:0000256" key="3">
    <source>
        <dbReference type="SAM" id="MobiDB-lite"/>
    </source>
</evidence>
<proteinExistence type="predicted"/>
<comment type="caution">
    <text evidence="4">The sequence shown here is derived from an EMBL/GenBank/DDBJ whole genome shotgun (WGS) entry which is preliminary data.</text>
</comment>
<dbReference type="Gene3D" id="1.25.40.10">
    <property type="entry name" value="Tetratricopeptide repeat domain"/>
    <property type="match status" value="1"/>
</dbReference>
<gene>
    <name evidence="4" type="ORF">Acr_24g0017600</name>
</gene>
<sequence>MADPSDIVPYFDPFDDIPIAGNILMVDENLDVGLELPLKEPNSFTDSIPQSGDGIAEANDPISDPVFWGMFDSSPSDSQAGPSEFRNGTSHRQEFPQPGNLECGTPVRVMTWPVPPVPYSCSCCQVLREITHTNGIHVTKLEIHGRLGMICHAILENRYGGDWNTQNQYQMFDFCKKSIEAVKEFLVQYCEERTQAGFTMLQDPLLIFYEALCVGLNGDKDLDIDDFLQSSPPDLGVEYRENHPGPVNQPVGENDEIRLPKSSLAAQIKSIERKISTVRENLNAGDVHEQARAQADLEKLQQELVSYFSANTSSSIDGIYVTATRVFKEMIDRPYVINLTSFSTLVSELCAKGKVFEAEELFKEMSKSCPNN</sequence>
<dbReference type="PROSITE" id="PS51375">
    <property type="entry name" value="PPR"/>
    <property type="match status" value="1"/>
</dbReference>
<dbReference type="InterPro" id="IPR011990">
    <property type="entry name" value="TPR-like_helical_dom_sf"/>
</dbReference>
<feature type="compositionally biased region" description="Polar residues" evidence="3">
    <location>
        <begin position="73"/>
        <end position="90"/>
    </location>
</feature>
<evidence type="ECO:0000256" key="2">
    <source>
        <dbReference type="PROSITE-ProRule" id="PRU00708"/>
    </source>
</evidence>
<evidence type="ECO:0000313" key="4">
    <source>
        <dbReference type="EMBL" id="GFZ15570.1"/>
    </source>
</evidence>
<feature type="region of interest" description="Disordered" evidence="3">
    <location>
        <begin position="71"/>
        <end position="100"/>
    </location>
</feature>
<evidence type="ECO:0000313" key="5">
    <source>
        <dbReference type="Proteomes" id="UP000585474"/>
    </source>
</evidence>
<accession>A0A7J0GXL6</accession>
<evidence type="ECO:0008006" key="6">
    <source>
        <dbReference type="Google" id="ProtNLM"/>
    </source>
</evidence>
<dbReference type="Proteomes" id="UP000585474">
    <property type="component" value="Unassembled WGS sequence"/>
</dbReference>
<organism evidence="4 5">
    <name type="scientific">Actinidia rufa</name>
    <dbReference type="NCBI Taxonomy" id="165716"/>
    <lineage>
        <taxon>Eukaryota</taxon>
        <taxon>Viridiplantae</taxon>
        <taxon>Streptophyta</taxon>
        <taxon>Embryophyta</taxon>
        <taxon>Tracheophyta</taxon>
        <taxon>Spermatophyta</taxon>
        <taxon>Magnoliopsida</taxon>
        <taxon>eudicotyledons</taxon>
        <taxon>Gunneridae</taxon>
        <taxon>Pentapetalae</taxon>
        <taxon>asterids</taxon>
        <taxon>Ericales</taxon>
        <taxon>Actinidiaceae</taxon>
        <taxon>Actinidia</taxon>
    </lineage>
</organism>
<dbReference type="OrthoDB" id="6270329at2759"/>
<dbReference type="AlphaFoldDB" id="A0A7J0GXL6"/>
<dbReference type="InterPro" id="IPR002885">
    <property type="entry name" value="PPR_rpt"/>
</dbReference>
<evidence type="ECO:0000256" key="1">
    <source>
        <dbReference type="ARBA" id="ARBA00022737"/>
    </source>
</evidence>
<keyword evidence="1" id="KW-0677">Repeat</keyword>
<keyword evidence="5" id="KW-1185">Reference proteome</keyword>
<reference evidence="4 5" key="1">
    <citation type="submission" date="2019-07" db="EMBL/GenBank/DDBJ databases">
        <title>De Novo Assembly of kiwifruit Actinidia rufa.</title>
        <authorList>
            <person name="Sugita-Konishi S."/>
            <person name="Sato K."/>
            <person name="Mori E."/>
            <person name="Abe Y."/>
            <person name="Kisaki G."/>
            <person name="Hamano K."/>
            <person name="Suezawa K."/>
            <person name="Otani M."/>
            <person name="Fukuda T."/>
            <person name="Manabe T."/>
            <person name="Gomi K."/>
            <person name="Tabuchi M."/>
            <person name="Akimitsu K."/>
            <person name="Kataoka I."/>
        </authorList>
    </citation>
    <scope>NUCLEOTIDE SEQUENCE [LARGE SCALE GENOMIC DNA]</scope>
    <source>
        <strain evidence="5">cv. Fuchu</strain>
    </source>
</reference>
<dbReference type="EMBL" id="BJWL01000024">
    <property type="protein sequence ID" value="GFZ15570.1"/>
    <property type="molecule type" value="Genomic_DNA"/>
</dbReference>